<comment type="caution">
    <text evidence="4">The sequence shown here is derived from an EMBL/GenBank/DDBJ whole genome shotgun (WGS) entry which is preliminary data.</text>
</comment>
<dbReference type="SMART" id="SM00131">
    <property type="entry name" value="KU"/>
    <property type="match status" value="1"/>
</dbReference>
<name>A0ABS0ABX8_9GAMM</name>
<sequence length="92" mass="9918">MRVLLILSALVLTLAGCQSGRNAHPLPDACHQAPDSGQCRAAIPGYYYDSDSESCQEFAWGGCEGQVPFETMDECMATCYAPAPDLTDQEMP</sequence>
<dbReference type="Proteomes" id="UP000644441">
    <property type="component" value="Unassembled WGS sequence"/>
</dbReference>
<dbReference type="Gene3D" id="4.10.410.10">
    <property type="entry name" value="Pancreatic trypsin inhibitor Kunitz domain"/>
    <property type="match status" value="1"/>
</dbReference>
<evidence type="ECO:0000313" key="5">
    <source>
        <dbReference type="Proteomes" id="UP000644441"/>
    </source>
</evidence>
<dbReference type="PROSITE" id="PS51257">
    <property type="entry name" value="PROKAR_LIPOPROTEIN"/>
    <property type="match status" value="1"/>
</dbReference>
<dbReference type="PANTHER" id="PTHR10083:SF374">
    <property type="entry name" value="BPTI_KUNITZ INHIBITOR DOMAIN-CONTAINING PROTEIN"/>
    <property type="match status" value="1"/>
</dbReference>
<accession>A0ABS0ABX8</accession>
<dbReference type="InterPro" id="IPR036880">
    <property type="entry name" value="Kunitz_BPTI_sf"/>
</dbReference>
<dbReference type="InterPro" id="IPR002223">
    <property type="entry name" value="Kunitz_BPTI"/>
</dbReference>
<keyword evidence="1" id="KW-1015">Disulfide bond</keyword>
<keyword evidence="5" id="KW-1185">Reference proteome</keyword>
<keyword evidence="2" id="KW-0732">Signal</keyword>
<dbReference type="Pfam" id="PF00014">
    <property type="entry name" value="Kunitz_BPTI"/>
    <property type="match status" value="1"/>
</dbReference>
<evidence type="ECO:0000256" key="1">
    <source>
        <dbReference type="ARBA" id="ARBA00023157"/>
    </source>
</evidence>
<feature type="domain" description="BPTI/Kunitz inhibitor" evidence="3">
    <location>
        <begin position="30"/>
        <end position="79"/>
    </location>
</feature>
<reference evidence="4 5" key="1">
    <citation type="submission" date="2012-09" db="EMBL/GenBank/DDBJ databases">
        <title>Genome Sequence of alkane-degrading Bacterium Alcanivorax venustensis ISO4.</title>
        <authorList>
            <person name="Lai Q."/>
            <person name="Shao Z."/>
        </authorList>
    </citation>
    <scope>NUCLEOTIDE SEQUENCE [LARGE SCALE GENOMIC DNA]</scope>
    <source>
        <strain evidence="4 5">ISO4</strain>
    </source>
</reference>
<feature type="signal peptide" evidence="2">
    <location>
        <begin position="1"/>
        <end position="23"/>
    </location>
</feature>
<dbReference type="SUPFAM" id="SSF57362">
    <property type="entry name" value="BPTI-like"/>
    <property type="match status" value="1"/>
</dbReference>
<dbReference type="PROSITE" id="PS50279">
    <property type="entry name" value="BPTI_KUNITZ_2"/>
    <property type="match status" value="1"/>
</dbReference>
<protein>
    <recommendedName>
        <fullName evidence="3">BPTI/Kunitz inhibitor domain-containing protein</fullName>
    </recommendedName>
</protein>
<evidence type="ECO:0000313" key="4">
    <source>
        <dbReference type="EMBL" id="MBF5051552.1"/>
    </source>
</evidence>
<proteinExistence type="predicted"/>
<feature type="chain" id="PRO_5047210414" description="BPTI/Kunitz inhibitor domain-containing protein" evidence="2">
    <location>
        <begin position="24"/>
        <end position="92"/>
    </location>
</feature>
<dbReference type="GeneID" id="99765522"/>
<evidence type="ECO:0000259" key="3">
    <source>
        <dbReference type="PROSITE" id="PS50279"/>
    </source>
</evidence>
<gene>
    <name evidence="4" type="ORF">ISO4_00154</name>
</gene>
<dbReference type="EMBL" id="ARXR01000001">
    <property type="protein sequence ID" value="MBF5051552.1"/>
    <property type="molecule type" value="Genomic_DNA"/>
</dbReference>
<dbReference type="PANTHER" id="PTHR10083">
    <property type="entry name" value="KUNITZ-TYPE PROTEASE INHIBITOR-RELATED"/>
    <property type="match status" value="1"/>
</dbReference>
<dbReference type="InterPro" id="IPR050098">
    <property type="entry name" value="TFPI/VKTCI-like"/>
</dbReference>
<evidence type="ECO:0000256" key="2">
    <source>
        <dbReference type="SAM" id="SignalP"/>
    </source>
</evidence>
<dbReference type="RefSeq" id="WP_194854813.1">
    <property type="nucleotide sequence ID" value="NZ_ARXR01000001.1"/>
</dbReference>
<organism evidence="4 5">
    <name type="scientific">Alloalcanivorax venustensis ISO4</name>
    <dbReference type="NCBI Taxonomy" id="1177184"/>
    <lineage>
        <taxon>Bacteria</taxon>
        <taxon>Pseudomonadati</taxon>
        <taxon>Pseudomonadota</taxon>
        <taxon>Gammaproteobacteria</taxon>
        <taxon>Oceanospirillales</taxon>
        <taxon>Alcanivoracaceae</taxon>
        <taxon>Alloalcanivorax</taxon>
    </lineage>
</organism>